<feature type="domain" description="Helicase C-terminal" evidence="14">
    <location>
        <begin position="653"/>
        <end position="828"/>
    </location>
</feature>
<dbReference type="GO" id="GO:0003723">
    <property type="term" value="F:RNA binding"/>
    <property type="evidence" value="ECO:0007669"/>
    <property type="project" value="TreeGrafter"/>
</dbReference>
<keyword evidence="3" id="KW-0747">Spliceosome</keyword>
<feature type="domain" description="Helicase ATP-binding" evidence="13">
    <location>
        <begin position="451"/>
        <end position="630"/>
    </location>
</feature>
<keyword evidence="8" id="KW-0508">mRNA splicing</keyword>
<feature type="compositionally biased region" description="Basic and acidic residues" evidence="12">
    <location>
        <begin position="183"/>
        <end position="244"/>
    </location>
</feature>
<evidence type="ECO:0000256" key="4">
    <source>
        <dbReference type="ARBA" id="ARBA00022741"/>
    </source>
</evidence>
<dbReference type="InterPro" id="IPR027417">
    <property type="entry name" value="P-loop_NTPase"/>
</dbReference>
<dbReference type="GO" id="GO:0005524">
    <property type="term" value="F:ATP binding"/>
    <property type="evidence" value="ECO:0007669"/>
    <property type="project" value="UniProtKB-KW"/>
</dbReference>
<dbReference type="Pfam" id="PF04408">
    <property type="entry name" value="WHD_HA2"/>
    <property type="match status" value="1"/>
</dbReference>
<dbReference type="Gene3D" id="1.20.120.1080">
    <property type="match status" value="1"/>
</dbReference>
<reference evidence="15 16" key="1">
    <citation type="journal article" date="2018" name="Plant J.">
        <title>Genome sequences of Chlorella sorokiniana UTEX 1602 and Micractinium conductrix SAG 241.80: implications to maltose excretion by a green alga.</title>
        <authorList>
            <person name="Arriola M.B."/>
            <person name="Velmurugan N."/>
            <person name="Zhang Y."/>
            <person name="Plunkett M.H."/>
            <person name="Hondzo H."/>
            <person name="Barney B.M."/>
        </authorList>
    </citation>
    <scope>NUCLEOTIDE SEQUENCE [LARGE SCALE GENOMIC DNA]</scope>
    <source>
        <strain evidence="16">UTEX 1602</strain>
    </source>
</reference>
<dbReference type="SMART" id="SM00490">
    <property type="entry name" value="HELICc"/>
    <property type="match status" value="1"/>
</dbReference>
<dbReference type="InterPro" id="IPR001650">
    <property type="entry name" value="Helicase_C-like"/>
</dbReference>
<proteinExistence type="inferred from homology"/>
<keyword evidence="6 15" id="KW-0347">Helicase</keyword>
<feature type="compositionally biased region" description="Basic and acidic residues" evidence="12">
    <location>
        <begin position="412"/>
        <end position="428"/>
    </location>
</feature>
<dbReference type="Pfam" id="PF21010">
    <property type="entry name" value="HA2_C"/>
    <property type="match status" value="1"/>
</dbReference>
<organism evidence="15 16">
    <name type="scientific">Chlorella sorokiniana</name>
    <name type="common">Freshwater green alga</name>
    <dbReference type="NCBI Taxonomy" id="3076"/>
    <lineage>
        <taxon>Eukaryota</taxon>
        <taxon>Viridiplantae</taxon>
        <taxon>Chlorophyta</taxon>
        <taxon>core chlorophytes</taxon>
        <taxon>Trebouxiophyceae</taxon>
        <taxon>Chlorellales</taxon>
        <taxon>Chlorellaceae</taxon>
        <taxon>Chlorella clade</taxon>
        <taxon>Chlorella</taxon>
    </lineage>
</organism>
<dbReference type="GO" id="GO:0008380">
    <property type="term" value="P:RNA splicing"/>
    <property type="evidence" value="ECO:0007669"/>
    <property type="project" value="UniProtKB-KW"/>
</dbReference>
<dbReference type="InterPro" id="IPR002464">
    <property type="entry name" value="DNA/RNA_helicase_DEAH_CS"/>
</dbReference>
<feature type="region of interest" description="Disordered" evidence="12">
    <location>
        <begin position="313"/>
        <end position="332"/>
    </location>
</feature>
<dbReference type="GO" id="GO:0006397">
    <property type="term" value="P:mRNA processing"/>
    <property type="evidence" value="ECO:0007669"/>
    <property type="project" value="UniProtKB-KW"/>
</dbReference>
<dbReference type="Proteomes" id="UP000239899">
    <property type="component" value="Unassembled WGS sequence"/>
</dbReference>
<dbReference type="SMART" id="SM00487">
    <property type="entry name" value="DEXDc"/>
    <property type="match status" value="1"/>
</dbReference>
<dbReference type="PANTHER" id="PTHR18934:SF83">
    <property type="entry name" value="PRE-MRNA-SPLICING FACTOR ATP-DEPENDENT RNA HELICASE DHX16"/>
    <property type="match status" value="1"/>
</dbReference>
<dbReference type="Pfam" id="PF00271">
    <property type="entry name" value="Helicase_C"/>
    <property type="match status" value="1"/>
</dbReference>
<dbReference type="InterPro" id="IPR007502">
    <property type="entry name" value="Helicase-assoc_dom"/>
</dbReference>
<dbReference type="GO" id="GO:0071013">
    <property type="term" value="C:catalytic step 2 spliceosome"/>
    <property type="evidence" value="ECO:0007669"/>
    <property type="project" value="TreeGrafter"/>
</dbReference>
<gene>
    <name evidence="15" type="ORF">C2E21_2657</name>
</gene>
<evidence type="ECO:0000256" key="10">
    <source>
        <dbReference type="ARBA" id="ARBA00061257"/>
    </source>
</evidence>
<protein>
    <recommendedName>
        <fullName evidence="1">RNA helicase</fullName>
        <ecNumber evidence="1">3.6.4.13</ecNumber>
    </recommendedName>
    <alternativeName>
        <fullName evidence="11">DEAH RNA helicase homolog PRP2</fullName>
    </alternativeName>
</protein>
<dbReference type="EMBL" id="LHPG02000004">
    <property type="protein sequence ID" value="PRW59126.1"/>
    <property type="molecule type" value="Genomic_DNA"/>
</dbReference>
<keyword evidence="2" id="KW-0507">mRNA processing</keyword>
<keyword evidence="5" id="KW-0378">Hydrolase</keyword>
<dbReference type="SMART" id="SM00847">
    <property type="entry name" value="HA2"/>
    <property type="match status" value="1"/>
</dbReference>
<feature type="compositionally biased region" description="Basic and acidic residues" evidence="12">
    <location>
        <begin position="135"/>
        <end position="144"/>
    </location>
</feature>
<evidence type="ECO:0000256" key="8">
    <source>
        <dbReference type="ARBA" id="ARBA00023187"/>
    </source>
</evidence>
<comment type="catalytic activity">
    <reaction evidence="9">
        <text>ATP + H2O = ADP + phosphate + H(+)</text>
        <dbReference type="Rhea" id="RHEA:13065"/>
        <dbReference type="ChEBI" id="CHEBI:15377"/>
        <dbReference type="ChEBI" id="CHEBI:15378"/>
        <dbReference type="ChEBI" id="CHEBI:30616"/>
        <dbReference type="ChEBI" id="CHEBI:43474"/>
        <dbReference type="ChEBI" id="CHEBI:456216"/>
        <dbReference type="EC" id="3.6.4.13"/>
    </reaction>
</comment>
<accession>A0A2P6TYI6</accession>
<evidence type="ECO:0000256" key="3">
    <source>
        <dbReference type="ARBA" id="ARBA00022728"/>
    </source>
</evidence>
<feature type="compositionally biased region" description="Low complexity" evidence="12">
    <location>
        <begin position="121"/>
        <end position="131"/>
    </location>
</feature>
<comment type="caution">
    <text evidence="15">The sequence shown here is derived from an EMBL/GenBank/DDBJ whole genome shotgun (WGS) entry which is preliminary data.</text>
</comment>
<dbReference type="PROSITE" id="PS00690">
    <property type="entry name" value="DEAH_ATP_HELICASE"/>
    <property type="match status" value="1"/>
</dbReference>
<feature type="region of interest" description="Disordered" evidence="12">
    <location>
        <begin position="406"/>
        <end position="428"/>
    </location>
</feature>
<dbReference type="FunFam" id="1.20.120.1080:FF:000001">
    <property type="entry name" value="Pre-mRNA-splicing factor ATP-dependent RNA helicase"/>
    <property type="match status" value="1"/>
</dbReference>
<dbReference type="Gene3D" id="3.40.50.300">
    <property type="entry name" value="P-loop containing nucleotide triphosphate hydrolases"/>
    <property type="match status" value="2"/>
</dbReference>
<feature type="region of interest" description="Disordered" evidence="12">
    <location>
        <begin position="71"/>
        <end position="247"/>
    </location>
</feature>
<keyword evidence="7" id="KW-0067">ATP-binding</keyword>
<dbReference type="CDD" id="cd18791">
    <property type="entry name" value="SF2_C_RHA"/>
    <property type="match status" value="1"/>
</dbReference>
<dbReference type="FunFam" id="3.40.50.300:FF:000007">
    <property type="entry name" value="Pre-mRNA-splicing factor ATP-dependent RNA helicase"/>
    <property type="match status" value="1"/>
</dbReference>
<dbReference type="OrthoDB" id="10253254at2759"/>
<dbReference type="STRING" id="3076.A0A2P6TYI6"/>
<dbReference type="GO" id="GO:0016787">
    <property type="term" value="F:hydrolase activity"/>
    <property type="evidence" value="ECO:0007669"/>
    <property type="project" value="UniProtKB-KW"/>
</dbReference>
<feature type="compositionally biased region" description="Low complexity" evidence="12">
    <location>
        <begin position="92"/>
        <end position="101"/>
    </location>
</feature>
<dbReference type="EC" id="3.6.4.13" evidence="1"/>
<dbReference type="SUPFAM" id="SSF52540">
    <property type="entry name" value="P-loop containing nucleoside triphosphate hydrolases"/>
    <property type="match status" value="1"/>
</dbReference>
<evidence type="ECO:0000256" key="2">
    <source>
        <dbReference type="ARBA" id="ARBA00022664"/>
    </source>
</evidence>
<dbReference type="InterPro" id="IPR048333">
    <property type="entry name" value="HA2_WH"/>
</dbReference>
<dbReference type="InterPro" id="IPR014001">
    <property type="entry name" value="Helicase_ATP-bd"/>
</dbReference>
<sequence length="1097" mass="124546">MGDKATRTWVEDQLYALLGLSERALADYCISLGKRARDASSLAAQLEAQGLPAGSTTRQFASDLLARLPRGGGGGGGAAAAAAAQKQREAEAAAFARKQQQYSLLLDEDDAEEEARRRQQQEAQRQRQQQQDGGGGRDGKDGGGSKKHLRRSKQELEGDDETVVKKRSRKRAWEEEEEDEAGASERRAAEERERDRLEKEEFEQRLRERDEAKTRKLAERRIPKEELEDMERRRRAEEAEDKKGMVATMRDISRQEYLKKREEAKLEELKEALEDEKYLFQGVKLTDKERRDLEYKEQVYKLAVERKKQLEELEQDDHYHMPTGYEDEKGRSQKYEVLTQRYRDVEAEEKQETPWAQQEQFEAEQIKKAASKFGAKDRKSKAESYDYVFEDQIEFIVDQYLAGSGPEVEETKEEKLKREREAREAEQRSEFEQIQEARKLLPMFPYRDDLLKAVEEHQVIIIVGETGSGKTTQIPQYLYEAGYGKLGKIGCTQPRRVAAMSVAARVAQEMGVKLGNEVGYSIRFEDCTSDKTLVKYMTDGMLLREFLGEPDLASYSCMMVDEAHERTLHTDVLFGLVKDIARFSLAGVLFGLVKDIARFRPDLKLLISSATLDAEKFSEYFDFAPIFRIPGRRYPVDILYTKAPEADYLHAAVVTTLQIHVSQPAGDVLIFLTGQEEIEACEELLRQRTRGMGSKIGELIIAPIYANLPSDMQAKIFEPTPPGARKVVIATNIAETSLTIDGIKYVIDPGFCKQNSYNPRTGMESLQVTPISKASALQRAGRAGRTAPGKCFRLYTAWAYQHELEDNTVPEIQRTNLGNVVLLLKSLGINDLINFDFMDPPPTETMFRALEQLYALGALNDKGELTTLGRKMAEFPVDPMLAKMIIQSQKYGVSEEVATIAAMVSIGGAVFYRPKDKAVHADNAHKAFHRGNVGDHIALMNVFNGWAETNFASQWCFENFVRSMKRARDIRDQLLGLMDRCEIELVSNPQDVEAIRKAITSGFFYHTASLQKNGSYRTVKNPQTVHIHPSSGLSEIMPRWLVYHELVLTTKEYMRVVSEIKPEWLVEIAPHYYSKKEIMEQAAKKLPKTLGKAAEKA</sequence>
<dbReference type="PROSITE" id="PS51194">
    <property type="entry name" value="HELICASE_CTER"/>
    <property type="match status" value="1"/>
</dbReference>
<evidence type="ECO:0000256" key="7">
    <source>
        <dbReference type="ARBA" id="ARBA00022840"/>
    </source>
</evidence>
<evidence type="ECO:0000313" key="15">
    <source>
        <dbReference type="EMBL" id="PRW59126.1"/>
    </source>
</evidence>
<dbReference type="AlphaFoldDB" id="A0A2P6TYI6"/>
<dbReference type="InterPro" id="IPR011709">
    <property type="entry name" value="DEAD-box_helicase_OB_fold"/>
</dbReference>
<evidence type="ECO:0000259" key="14">
    <source>
        <dbReference type="PROSITE" id="PS51194"/>
    </source>
</evidence>
<keyword evidence="4" id="KW-0547">Nucleotide-binding</keyword>
<dbReference type="Pfam" id="PF07717">
    <property type="entry name" value="OB_NTP_bind"/>
    <property type="match status" value="1"/>
</dbReference>
<evidence type="ECO:0000256" key="5">
    <source>
        <dbReference type="ARBA" id="ARBA00022801"/>
    </source>
</evidence>
<dbReference type="FunFam" id="3.40.50.300:FF:000615">
    <property type="entry name" value="pre-mRNA-splicing factor ATP-dependent RNA helicase DEAH7"/>
    <property type="match status" value="1"/>
</dbReference>
<dbReference type="GO" id="GO:0003724">
    <property type="term" value="F:RNA helicase activity"/>
    <property type="evidence" value="ECO:0007669"/>
    <property type="project" value="UniProtKB-EC"/>
</dbReference>
<dbReference type="PANTHER" id="PTHR18934">
    <property type="entry name" value="ATP-DEPENDENT RNA HELICASE"/>
    <property type="match status" value="1"/>
</dbReference>
<comment type="similarity">
    <text evidence="10">Belongs to the DEAD box helicase family. DEAH subfamily. PRP2 sub-subfamily.</text>
</comment>
<keyword evidence="16" id="KW-1185">Reference proteome</keyword>
<dbReference type="PROSITE" id="PS51192">
    <property type="entry name" value="HELICASE_ATP_BIND_1"/>
    <property type="match status" value="1"/>
</dbReference>
<evidence type="ECO:0000256" key="11">
    <source>
        <dbReference type="ARBA" id="ARBA00077342"/>
    </source>
</evidence>
<evidence type="ECO:0000256" key="12">
    <source>
        <dbReference type="SAM" id="MobiDB-lite"/>
    </source>
</evidence>
<evidence type="ECO:0000259" key="13">
    <source>
        <dbReference type="PROSITE" id="PS51192"/>
    </source>
</evidence>
<evidence type="ECO:0000256" key="9">
    <source>
        <dbReference type="ARBA" id="ARBA00047984"/>
    </source>
</evidence>
<evidence type="ECO:0000256" key="1">
    <source>
        <dbReference type="ARBA" id="ARBA00012552"/>
    </source>
</evidence>
<name>A0A2P6TYI6_CHLSO</name>
<evidence type="ECO:0000313" key="16">
    <source>
        <dbReference type="Proteomes" id="UP000239899"/>
    </source>
</evidence>
<evidence type="ECO:0000256" key="6">
    <source>
        <dbReference type="ARBA" id="ARBA00022806"/>
    </source>
</evidence>